<keyword evidence="6 11" id="KW-0812">Transmembrane</keyword>
<feature type="transmembrane region" description="Helical" evidence="11">
    <location>
        <begin position="156"/>
        <end position="177"/>
    </location>
</feature>
<dbReference type="InterPro" id="IPR003661">
    <property type="entry name" value="HisK_dim/P_dom"/>
</dbReference>
<dbReference type="InterPro" id="IPR004358">
    <property type="entry name" value="Sig_transdc_His_kin-like_C"/>
</dbReference>
<dbReference type="RefSeq" id="WP_183884226.1">
    <property type="nucleotide sequence ID" value="NZ_JACHCE010000008.1"/>
</dbReference>
<evidence type="ECO:0000256" key="7">
    <source>
        <dbReference type="ARBA" id="ARBA00022777"/>
    </source>
</evidence>
<dbReference type="InterPro" id="IPR036097">
    <property type="entry name" value="HisK_dim/P_sf"/>
</dbReference>
<dbReference type="PROSITE" id="PS50109">
    <property type="entry name" value="HIS_KIN"/>
    <property type="match status" value="1"/>
</dbReference>
<dbReference type="Gene3D" id="3.30.565.10">
    <property type="entry name" value="Histidine kinase-like ATPase, C-terminal domain"/>
    <property type="match status" value="1"/>
</dbReference>
<comment type="caution">
    <text evidence="14">The sequence shown here is derived from an EMBL/GenBank/DDBJ whole genome shotgun (WGS) entry which is preliminary data.</text>
</comment>
<dbReference type="FunFam" id="1.10.287.130:FF:000001">
    <property type="entry name" value="Two-component sensor histidine kinase"/>
    <property type="match status" value="1"/>
</dbReference>
<dbReference type="Proteomes" id="UP000537204">
    <property type="component" value="Unassembled WGS sequence"/>
</dbReference>
<dbReference type="PROSITE" id="PS50885">
    <property type="entry name" value="HAMP"/>
    <property type="match status" value="1"/>
</dbReference>
<dbReference type="PANTHER" id="PTHR45436">
    <property type="entry name" value="SENSOR HISTIDINE KINASE YKOH"/>
    <property type="match status" value="1"/>
</dbReference>
<keyword evidence="4" id="KW-0597">Phosphoprotein</keyword>
<proteinExistence type="predicted"/>
<accession>A0A7W9E0U1</accession>
<feature type="domain" description="Histidine kinase" evidence="12">
    <location>
        <begin position="239"/>
        <end position="455"/>
    </location>
</feature>
<dbReference type="SUPFAM" id="SSF47384">
    <property type="entry name" value="Homodimeric domain of signal transducing histidine kinase"/>
    <property type="match status" value="1"/>
</dbReference>
<evidence type="ECO:0000256" key="5">
    <source>
        <dbReference type="ARBA" id="ARBA00022679"/>
    </source>
</evidence>
<evidence type="ECO:0000313" key="14">
    <source>
        <dbReference type="EMBL" id="MBB5638406.1"/>
    </source>
</evidence>
<evidence type="ECO:0000256" key="9">
    <source>
        <dbReference type="ARBA" id="ARBA00023012"/>
    </source>
</evidence>
<dbReference type="Pfam" id="PF00672">
    <property type="entry name" value="HAMP"/>
    <property type="match status" value="1"/>
</dbReference>
<keyword evidence="7 14" id="KW-0418">Kinase</keyword>
<feature type="domain" description="HAMP" evidence="13">
    <location>
        <begin position="178"/>
        <end position="231"/>
    </location>
</feature>
<dbReference type="SMART" id="SM00387">
    <property type="entry name" value="HATPase_c"/>
    <property type="match status" value="1"/>
</dbReference>
<evidence type="ECO:0000259" key="12">
    <source>
        <dbReference type="PROSITE" id="PS50109"/>
    </source>
</evidence>
<dbReference type="Pfam" id="PF02518">
    <property type="entry name" value="HATPase_c"/>
    <property type="match status" value="1"/>
</dbReference>
<dbReference type="SMART" id="SM00304">
    <property type="entry name" value="HAMP"/>
    <property type="match status" value="1"/>
</dbReference>
<dbReference type="InterPro" id="IPR050428">
    <property type="entry name" value="TCS_sensor_his_kinase"/>
</dbReference>
<evidence type="ECO:0000256" key="11">
    <source>
        <dbReference type="SAM" id="Phobius"/>
    </source>
</evidence>
<dbReference type="Gene3D" id="1.10.287.130">
    <property type="match status" value="1"/>
</dbReference>
<dbReference type="AlphaFoldDB" id="A0A7W9E0U1"/>
<evidence type="ECO:0000256" key="1">
    <source>
        <dbReference type="ARBA" id="ARBA00000085"/>
    </source>
</evidence>
<dbReference type="InterPro" id="IPR003594">
    <property type="entry name" value="HATPase_dom"/>
</dbReference>
<keyword evidence="10 11" id="KW-0472">Membrane</keyword>
<evidence type="ECO:0000256" key="3">
    <source>
        <dbReference type="ARBA" id="ARBA00012438"/>
    </source>
</evidence>
<evidence type="ECO:0000256" key="4">
    <source>
        <dbReference type="ARBA" id="ARBA00022553"/>
    </source>
</evidence>
<gene>
    <name evidence="14" type="ORF">HDE68_004335</name>
</gene>
<reference evidence="14 15" key="1">
    <citation type="submission" date="2020-08" db="EMBL/GenBank/DDBJ databases">
        <title>Genomic Encyclopedia of Type Strains, Phase IV (KMG-V): Genome sequencing to study the core and pangenomes of soil and plant-associated prokaryotes.</title>
        <authorList>
            <person name="Whitman W."/>
        </authorList>
    </citation>
    <scope>NUCLEOTIDE SEQUENCE [LARGE SCALE GENOMIC DNA]</scope>
    <source>
        <strain evidence="14 15">S3M1</strain>
    </source>
</reference>
<dbReference type="CDD" id="cd06225">
    <property type="entry name" value="HAMP"/>
    <property type="match status" value="1"/>
</dbReference>
<organism evidence="14 15">
    <name type="scientific">Pedobacter cryoconitis</name>
    <dbReference type="NCBI Taxonomy" id="188932"/>
    <lineage>
        <taxon>Bacteria</taxon>
        <taxon>Pseudomonadati</taxon>
        <taxon>Bacteroidota</taxon>
        <taxon>Sphingobacteriia</taxon>
        <taxon>Sphingobacteriales</taxon>
        <taxon>Sphingobacteriaceae</taxon>
        <taxon>Pedobacter</taxon>
    </lineage>
</organism>
<protein>
    <recommendedName>
        <fullName evidence="3">histidine kinase</fullName>
        <ecNumber evidence="3">2.7.13.3</ecNumber>
    </recommendedName>
</protein>
<comment type="subcellular location">
    <subcellularLocation>
        <location evidence="2">Membrane</location>
    </subcellularLocation>
</comment>
<dbReference type="Gene3D" id="6.10.340.10">
    <property type="match status" value="1"/>
</dbReference>
<evidence type="ECO:0000313" key="15">
    <source>
        <dbReference type="Proteomes" id="UP000537204"/>
    </source>
</evidence>
<dbReference type="SUPFAM" id="SSF55874">
    <property type="entry name" value="ATPase domain of HSP90 chaperone/DNA topoisomerase II/histidine kinase"/>
    <property type="match status" value="1"/>
</dbReference>
<dbReference type="InterPro" id="IPR003660">
    <property type="entry name" value="HAMP_dom"/>
</dbReference>
<dbReference type="PANTHER" id="PTHR45436:SF5">
    <property type="entry name" value="SENSOR HISTIDINE KINASE TRCS"/>
    <property type="match status" value="1"/>
</dbReference>
<evidence type="ECO:0000256" key="2">
    <source>
        <dbReference type="ARBA" id="ARBA00004370"/>
    </source>
</evidence>
<dbReference type="PRINTS" id="PR00344">
    <property type="entry name" value="BCTRLSENSOR"/>
</dbReference>
<dbReference type="GO" id="GO:0005886">
    <property type="term" value="C:plasma membrane"/>
    <property type="evidence" value="ECO:0007669"/>
    <property type="project" value="TreeGrafter"/>
</dbReference>
<dbReference type="Pfam" id="PF00512">
    <property type="entry name" value="HisKA"/>
    <property type="match status" value="1"/>
</dbReference>
<evidence type="ECO:0000256" key="10">
    <source>
        <dbReference type="ARBA" id="ARBA00023136"/>
    </source>
</evidence>
<name>A0A7W9E0U1_9SPHI</name>
<dbReference type="InterPro" id="IPR036890">
    <property type="entry name" value="HATPase_C_sf"/>
</dbReference>
<sequence>MKIRAKLLLLFLTLFGALLLAFAVFIYVSTSQNRKDQYYKHLKREAITKANLLFDAKVPPAVLQLIYKNSINSLFEEEVAVYDTSFNLLYHDAVQIDKVKETKRMIDQIIRQKEITFDQGSLQVVGLLYKHKGQTYVITAAANDKYGLSRLEDFKYTLIISFIIIISLTIAAGYYFVGKALNPVAEIVDKVEEITATNLYKRVQVKNEKDEIGELATTFNTMLDRLEQSFDGQKNFVSNISHELRTPLATIVGELQLALIRERSVSEYKEIIRLSLSDAQRLVRLSNGLLDLAKASYDHTTVSMKELRTDELLMDAREAVLKINEAYKVDIVFEREIDDDDDISVKGNEYLLKVAFINLMENACKFSENHQCVVSINYNQDKIKLVFKDSGIGISEDELENIFSAFYRGKNKDFSPGNGIGLSLTEKIVLMHHGTIQVTSIVNSGSEFTIEMFHV</sequence>
<dbReference type="EMBL" id="JACHCE010000008">
    <property type="protein sequence ID" value="MBB5638406.1"/>
    <property type="molecule type" value="Genomic_DNA"/>
</dbReference>
<dbReference type="SUPFAM" id="SSF158472">
    <property type="entry name" value="HAMP domain-like"/>
    <property type="match status" value="1"/>
</dbReference>
<comment type="catalytic activity">
    <reaction evidence="1">
        <text>ATP + protein L-histidine = ADP + protein N-phospho-L-histidine.</text>
        <dbReference type="EC" id="2.7.13.3"/>
    </reaction>
</comment>
<keyword evidence="8 11" id="KW-1133">Transmembrane helix</keyword>
<evidence type="ECO:0000256" key="6">
    <source>
        <dbReference type="ARBA" id="ARBA00022692"/>
    </source>
</evidence>
<keyword evidence="9" id="KW-0902">Two-component regulatory system</keyword>
<evidence type="ECO:0000256" key="8">
    <source>
        <dbReference type="ARBA" id="ARBA00022989"/>
    </source>
</evidence>
<keyword evidence="5" id="KW-0808">Transferase</keyword>
<dbReference type="EC" id="2.7.13.3" evidence="3"/>
<evidence type="ECO:0000259" key="13">
    <source>
        <dbReference type="PROSITE" id="PS50885"/>
    </source>
</evidence>
<dbReference type="InterPro" id="IPR005467">
    <property type="entry name" value="His_kinase_dom"/>
</dbReference>
<dbReference type="SMART" id="SM00388">
    <property type="entry name" value="HisKA"/>
    <property type="match status" value="1"/>
</dbReference>
<dbReference type="GO" id="GO:0000155">
    <property type="term" value="F:phosphorelay sensor kinase activity"/>
    <property type="evidence" value="ECO:0007669"/>
    <property type="project" value="InterPro"/>
</dbReference>
<dbReference type="CDD" id="cd00082">
    <property type="entry name" value="HisKA"/>
    <property type="match status" value="1"/>
</dbReference>